<protein>
    <submittedName>
        <fullName evidence="2">Uncharacterized protein</fullName>
    </submittedName>
</protein>
<evidence type="ECO:0000313" key="2">
    <source>
        <dbReference type="EMBL" id="RVW39257.1"/>
    </source>
</evidence>
<organism evidence="2 3">
    <name type="scientific">Vitis vinifera</name>
    <name type="common">Grape</name>
    <dbReference type="NCBI Taxonomy" id="29760"/>
    <lineage>
        <taxon>Eukaryota</taxon>
        <taxon>Viridiplantae</taxon>
        <taxon>Streptophyta</taxon>
        <taxon>Embryophyta</taxon>
        <taxon>Tracheophyta</taxon>
        <taxon>Spermatophyta</taxon>
        <taxon>Magnoliopsida</taxon>
        <taxon>eudicotyledons</taxon>
        <taxon>Gunneridae</taxon>
        <taxon>Pentapetalae</taxon>
        <taxon>rosids</taxon>
        <taxon>Vitales</taxon>
        <taxon>Vitaceae</taxon>
        <taxon>Viteae</taxon>
        <taxon>Vitis</taxon>
    </lineage>
</organism>
<dbReference type="EMBL" id="QGNW01001490">
    <property type="protein sequence ID" value="RVW39257.1"/>
    <property type="molecule type" value="Genomic_DNA"/>
</dbReference>
<proteinExistence type="predicted"/>
<sequence length="90" mass="10564">MEALNEWPKQNGGTVGNWKNNRRCQSAKQHASFMAAMELLGDPESYISVLENHESEFISCESFSLFRISNFTDNEEKREREQKYKLKIIF</sequence>
<evidence type="ECO:0000256" key="1">
    <source>
        <dbReference type="SAM" id="MobiDB-lite"/>
    </source>
</evidence>
<name>A0A438DUT4_VITVI</name>
<comment type="caution">
    <text evidence="2">The sequence shown here is derived from an EMBL/GenBank/DDBJ whole genome shotgun (WGS) entry which is preliminary data.</text>
</comment>
<feature type="region of interest" description="Disordered" evidence="1">
    <location>
        <begin position="1"/>
        <end position="20"/>
    </location>
</feature>
<dbReference type="Proteomes" id="UP000288805">
    <property type="component" value="Unassembled WGS sequence"/>
</dbReference>
<evidence type="ECO:0000313" key="3">
    <source>
        <dbReference type="Proteomes" id="UP000288805"/>
    </source>
</evidence>
<dbReference type="AlphaFoldDB" id="A0A438DUT4"/>
<gene>
    <name evidence="2" type="ORF">CK203_085069</name>
</gene>
<accession>A0A438DUT4</accession>
<reference evidence="2 3" key="1">
    <citation type="journal article" date="2018" name="PLoS Genet.">
        <title>Population sequencing reveals clonal diversity and ancestral inbreeding in the grapevine cultivar Chardonnay.</title>
        <authorList>
            <person name="Roach M.J."/>
            <person name="Johnson D.L."/>
            <person name="Bohlmann J."/>
            <person name="van Vuuren H.J."/>
            <person name="Jones S.J."/>
            <person name="Pretorius I.S."/>
            <person name="Schmidt S.A."/>
            <person name="Borneman A.R."/>
        </authorList>
    </citation>
    <scope>NUCLEOTIDE SEQUENCE [LARGE SCALE GENOMIC DNA]</scope>
    <source>
        <strain evidence="3">cv. Chardonnay</strain>
        <tissue evidence="2">Leaf</tissue>
    </source>
</reference>